<keyword evidence="4" id="KW-0482">Metalloprotease</keyword>
<evidence type="ECO:0000256" key="2">
    <source>
        <dbReference type="SAM" id="Phobius"/>
    </source>
</evidence>
<evidence type="ECO:0000313" key="4">
    <source>
        <dbReference type="EMBL" id="UYV96036.1"/>
    </source>
</evidence>
<feature type="transmembrane region" description="Helical" evidence="2">
    <location>
        <begin position="82"/>
        <end position="106"/>
    </location>
</feature>
<accession>A0AAX3ED99</accession>
<evidence type="ECO:0000259" key="3">
    <source>
        <dbReference type="Pfam" id="PF02517"/>
    </source>
</evidence>
<feature type="transmembrane region" description="Helical" evidence="2">
    <location>
        <begin position="41"/>
        <end position="62"/>
    </location>
</feature>
<dbReference type="PANTHER" id="PTHR36435:SF1">
    <property type="entry name" value="CAAX AMINO TERMINAL PROTEASE FAMILY PROTEIN"/>
    <property type="match status" value="1"/>
</dbReference>
<feature type="domain" description="CAAX prenyl protease 2/Lysostaphin resistance protein A-like" evidence="3">
    <location>
        <begin position="124"/>
        <end position="211"/>
    </location>
</feature>
<reference evidence="4" key="1">
    <citation type="submission" date="2022-07" db="EMBL/GenBank/DDBJ databases">
        <authorList>
            <person name="Wu T."/>
        </authorList>
    </citation>
    <scope>NUCLEOTIDE SEQUENCE</scope>
    <source>
        <strain evidence="4">SD-1</strain>
    </source>
</reference>
<name>A0AAX3ED99_PAEUR</name>
<sequence length="274" mass="28443">MPAPPIKFRLVSIAWCVLVPLGVLAAYLGLGLAVVSVVGEPVLGTAVLGGMVALLVGAARLFRPRWFANAPTIRPMSGTPRFTRTVLGCLALAFFAGQSLALWLYALAGSAGFDESTRARTDAGPVLALLLALVAAPVAEEMLFRGLLYPLLRRRVGIIAAVLVTAAGFSLLHANVVQFAATLPLAVLLALVYERTGVLWPCVLLHLAFNLAAVLVPAQLLGALANPVSALLMTAAFLGCALAVYRMAAPAPGPAQDDRDGDGGDCRESEPQAA</sequence>
<feature type="transmembrane region" description="Helical" evidence="2">
    <location>
        <begin position="197"/>
        <end position="216"/>
    </location>
</feature>
<evidence type="ECO:0000313" key="5">
    <source>
        <dbReference type="Proteomes" id="UP001163293"/>
    </source>
</evidence>
<feature type="transmembrane region" description="Helical" evidence="2">
    <location>
        <begin position="156"/>
        <end position="177"/>
    </location>
</feature>
<dbReference type="InterPro" id="IPR052710">
    <property type="entry name" value="CAAX_protease"/>
</dbReference>
<dbReference type="Proteomes" id="UP001163293">
    <property type="component" value="Chromosome"/>
</dbReference>
<dbReference type="EMBL" id="CP101185">
    <property type="protein sequence ID" value="UYV96036.1"/>
    <property type="molecule type" value="Genomic_DNA"/>
</dbReference>
<keyword evidence="2" id="KW-0812">Transmembrane</keyword>
<dbReference type="GO" id="GO:0080120">
    <property type="term" value="P:CAAX-box protein maturation"/>
    <property type="evidence" value="ECO:0007669"/>
    <property type="project" value="UniProtKB-ARBA"/>
</dbReference>
<dbReference type="PANTHER" id="PTHR36435">
    <property type="entry name" value="SLR1288 PROTEIN"/>
    <property type="match status" value="1"/>
</dbReference>
<keyword evidence="2" id="KW-1133">Transmembrane helix</keyword>
<evidence type="ECO:0000256" key="1">
    <source>
        <dbReference type="SAM" id="MobiDB-lite"/>
    </source>
</evidence>
<feature type="region of interest" description="Disordered" evidence="1">
    <location>
        <begin position="252"/>
        <end position="274"/>
    </location>
</feature>
<feature type="transmembrane region" description="Helical" evidence="2">
    <location>
        <begin position="126"/>
        <end position="144"/>
    </location>
</feature>
<dbReference type="RefSeq" id="WP_069695044.1">
    <property type="nucleotide sequence ID" value="NZ_CP101180.1"/>
</dbReference>
<feature type="transmembrane region" description="Helical" evidence="2">
    <location>
        <begin position="228"/>
        <end position="248"/>
    </location>
</feature>
<dbReference type="GO" id="GO:0004175">
    <property type="term" value="F:endopeptidase activity"/>
    <property type="evidence" value="ECO:0007669"/>
    <property type="project" value="UniProtKB-ARBA"/>
</dbReference>
<keyword evidence="5" id="KW-1185">Reference proteome</keyword>
<dbReference type="Pfam" id="PF02517">
    <property type="entry name" value="Rce1-like"/>
    <property type="match status" value="1"/>
</dbReference>
<gene>
    <name evidence="4" type="ORF">NL394_13190</name>
</gene>
<dbReference type="AlphaFoldDB" id="A0AAX3ED99"/>
<dbReference type="InterPro" id="IPR003675">
    <property type="entry name" value="Rce1/LyrA-like_dom"/>
</dbReference>
<organism evidence="4 5">
    <name type="scientific">Paenarthrobacter ureafaciens</name>
    <dbReference type="NCBI Taxonomy" id="37931"/>
    <lineage>
        <taxon>Bacteria</taxon>
        <taxon>Bacillati</taxon>
        <taxon>Actinomycetota</taxon>
        <taxon>Actinomycetes</taxon>
        <taxon>Micrococcales</taxon>
        <taxon>Micrococcaceae</taxon>
        <taxon>Paenarthrobacter</taxon>
    </lineage>
</organism>
<keyword evidence="4" id="KW-0645">Protease</keyword>
<keyword evidence="2" id="KW-0472">Membrane</keyword>
<protein>
    <submittedName>
        <fullName evidence="4">CPBP family intramembrane metalloprotease</fullName>
    </submittedName>
</protein>
<dbReference type="GO" id="GO:0008237">
    <property type="term" value="F:metallopeptidase activity"/>
    <property type="evidence" value="ECO:0007669"/>
    <property type="project" value="UniProtKB-KW"/>
</dbReference>
<keyword evidence="4" id="KW-0378">Hydrolase</keyword>
<proteinExistence type="predicted"/>
<feature type="compositionally biased region" description="Basic and acidic residues" evidence="1">
    <location>
        <begin position="256"/>
        <end position="274"/>
    </location>
</feature>